<dbReference type="AlphaFoldDB" id="A0A6J4U2D0"/>
<reference evidence="2" key="1">
    <citation type="submission" date="2020-02" db="EMBL/GenBank/DDBJ databases">
        <authorList>
            <person name="Meier V. D."/>
        </authorList>
    </citation>
    <scope>NUCLEOTIDE SEQUENCE</scope>
    <source>
        <strain evidence="2">AVDCRST_MAG49</strain>
    </source>
</reference>
<protein>
    <submittedName>
        <fullName evidence="2">Uncharacterized protein</fullName>
    </submittedName>
</protein>
<gene>
    <name evidence="2" type="ORF">AVDCRST_MAG49-580</name>
</gene>
<sequence>RAPGGEAGRRRPRPPGGARRAGTVPARGRGRGRALGGGGAAATPRIGGTV</sequence>
<feature type="non-terminal residue" evidence="2">
    <location>
        <position position="50"/>
    </location>
</feature>
<accession>A0A6J4U2D0</accession>
<feature type="region of interest" description="Disordered" evidence="1">
    <location>
        <begin position="1"/>
        <end position="50"/>
    </location>
</feature>
<feature type="compositionally biased region" description="Low complexity" evidence="1">
    <location>
        <begin position="16"/>
        <end position="27"/>
    </location>
</feature>
<feature type="non-terminal residue" evidence="2">
    <location>
        <position position="1"/>
    </location>
</feature>
<organism evidence="2">
    <name type="scientific">uncultured Thermomicrobiales bacterium</name>
    <dbReference type="NCBI Taxonomy" id="1645740"/>
    <lineage>
        <taxon>Bacteria</taxon>
        <taxon>Pseudomonadati</taxon>
        <taxon>Thermomicrobiota</taxon>
        <taxon>Thermomicrobia</taxon>
        <taxon>Thermomicrobiales</taxon>
        <taxon>environmental samples</taxon>
    </lineage>
</organism>
<evidence type="ECO:0000313" key="2">
    <source>
        <dbReference type="EMBL" id="CAA9538540.1"/>
    </source>
</evidence>
<feature type="compositionally biased region" description="Low complexity" evidence="1">
    <location>
        <begin position="41"/>
        <end position="50"/>
    </location>
</feature>
<name>A0A6J4U2D0_9BACT</name>
<proteinExistence type="predicted"/>
<evidence type="ECO:0000256" key="1">
    <source>
        <dbReference type="SAM" id="MobiDB-lite"/>
    </source>
</evidence>
<dbReference type="EMBL" id="CADCWG010000034">
    <property type="protein sequence ID" value="CAA9538540.1"/>
    <property type="molecule type" value="Genomic_DNA"/>
</dbReference>